<comment type="caution">
    <text evidence="1">The sequence shown here is derived from an EMBL/GenBank/DDBJ whole genome shotgun (WGS) entry which is preliminary data.</text>
</comment>
<protein>
    <submittedName>
        <fullName evidence="1">Uncharacterized protein</fullName>
    </submittedName>
</protein>
<dbReference type="EMBL" id="APRS01000014">
    <property type="protein sequence ID" value="ENX08062.1"/>
    <property type="molecule type" value="Genomic_DNA"/>
</dbReference>
<dbReference type="HOGENOM" id="CLU_3338978_0_0_6"/>
<dbReference type="Proteomes" id="UP000013101">
    <property type="component" value="Unassembled WGS sequence"/>
</dbReference>
<organism evidence="1 2">
    <name type="scientific">Acinetobacter variabilis</name>
    <dbReference type="NCBI Taxonomy" id="70346"/>
    <lineage>
        <taxon>Bacteria</taxon>
        <taxon>Pseudomonadati</taxon>
        <taxon>Pseudomonadota</taxon>
        <taxon>Gammaproteobacteria</taxon>
        <taxon>Moraxellales</taxon>
        <taxon>Moraxellaceae</taxon>
        <taxon>Acinetobacter</taxon>
    </lineage>
</organism>
<dbReference type="AlphaFoldDB" id="N9NZF0"/>
<dbReference type="STRING" id="70346.F897_02469"/>
<reference evidence="1 2" key="1">
    <citation type="submission" date="2013-02" db="EMBL/GenBank/DDBJ databases">
        <title>The Genome Sequence of Acinetobacter sp. NIPH 2171.</title>
        <authorList>
            <consortium name="The Broad Institute Genome Sequencing Platform"/>
            <consortium name="The Broad Institute Genome Sequencing Center for Infectious Disease"/>
            <person name="Cerqueira G."/>
            <person name="Feldgarden M."/>
            <person name="Courvalin P."/>
            <person name="Perichon B."/>
            <person name="Grillot-Courvalin C."/>
            <person name="Clermont D."/>
            <person name="Rocha E."/>
            <person name="Yoon E.-J."/>
            <person name="Nemec A."/>
            <person name="Walker B."/>
            <person name="Young S.K."/>
            <person name="Zeng Q."/>
            <person name="Gargeya S."/>
            <person name="Fitzgerald M."/>
            <person name="Haas B."/>
            <person name="Abouelleil A."/>
            <person name="Alvarado L."/>
            <person name="Arachchi H.M."/>
            <person name="Berlin A.M."/>
            <person name="Chapman S.B."/>
            <person name="Dewar J."/>
            <person name="Goldberg J."/>
            <person name="Griggs A."/>
            <person name="Gujja S."/>
            <person name="Hansen M."/>
            <person name="Howarth C."/>
            <person name="Imamovic A."/>
            <person name="Larimer J."/>
            <person name="McCowan C."/>
            <person name="Murphy C."/>
            <person name="Neiman D."/>
            <person name="Pearson M."/>
            <person name="Priest M."/>
            <person name="Roberts A."/>
            <person name="Saif S."/>
            <person name="Shea T."/>
            <person name="Sisk P."/>
            <person name="Sykes S."/>
            <person name="Wortman J."/>
            <person name="Nusbaum C."/>
            <person name="Birren B."/>
        </authorList>
    </citation>
    <scope>NUCLEOTIDE SEQUENCE [LARGE SCALE GENOMIC DNA]</scope>
    <source>
        <strain evidence="1 2">NIPH 2171</strain>
    </source>
</reference>
<evidence type="ECO:0000313" key="2">
    <source>
        <dbReference type="Proteomes" id="UP000013101"/>
    </source>
</evidence>
<sequence length="37" mass="4213">MRDIDSNLLGLKIHYKNLLVGNRSFQVKAKNILIISS</sequence>
<proteinExistence type="predicted"/>
<gene>
    <name evidence="1" type="ORF">F897_02469</name>
</gene>
<evidence type="ECO:0000313" key="1">
    <source>
        <dbReference type="EMBL" id="ENX08062.1"/>
    </source>
</evidence>
<accession>N9NZF0</accession>
<name>N9NZF0_9GAMM</name>